<evidence type="ECO:0000256" key="1">
    <source>
        <dbReference type="SAM" id="Phobius"/>
    </source>
</evidence>
<accession>E1YET8</accession>
<dbReference type="EMBL" id="FR695872">
    <property type="protein sequence ID" value="CBX29082.1"/>
    <property type="molecule type" value="Genomic_DNA"/>
</dbReference>
<feature type="transmembrane region" description="Helical" evidence="1">
    <location>
        <begin position="189"/>
        <end position="211"/>
    </location>
</feature>
<feature type="transmembrane region" description="Helical" evidence="1">
    <location>
        <begin position="6"/>
        <end position="30"/>
    </location>
</feature>
<feature type="transmembrane region" description="Helical" evidence="1">
    <location>
        <begin position="316"/>
        <end position="337"/>
    </location>
</feature>
<name>E1YET8_9BACT</name>
<evidence type="ECO:0000313" key="2">
    <source>
        <dbReference type="EMBL" id="CBX29082.1"/>
    </source>
</evidence>
<dbReference type="AlphaFoldDB" id="E1YET8"/>
<keyword evidence="1" id="KW-0472">Membrane</keyword>
<feature type="transmembrane region" description="Helical" evidence="1">
    <location>
        <begin position="137"/>
        <end position="159"/>
    </location>
</feature>
<keyword evidence="1" id="KW-0812">Transmembrane</keyword>
<proteinExistence type="predicted"/>
<feature type="transmembrane region" description="Helical" evidence="1">
    <location>
        <begin position="273"/>
        <end position="296"/>
    </location>
</feature>
<feature type="transmembrane region" description="Helical" evidence="1">
    <location>
        <begin position="99"/>
        <end position="117"/>
    </location>
</feature>
<protein>
    <submittedName>
        <fullName evidence="2">Uncharacterized protein</fullName>
    </submittedName>
</protein>
<gene>
    <name evidence="2" type="ORF">N47_J00630</name>
</gene>
<feature type="transmembrane region" description="Helical" evidence="1">
    <location>
        <begin position="51"/>
        <end position="74"/>
    </location>
</feature>
<feature type="transmembrane region" description="Helical" evidence="1">
    <location>
        <begin position="232"/>
        <end position="253"/>
    </location>
</feature>
<sequence>MIINNYIVTYLVCSVVSIFIGLVAAFNGFYVWKKWDINSQADEQYLLEKRVYLLITILSVGFFIRLLMAPLWFFSLHSMIISIPGAMCLVGVHNVNAPLSYIASALKLLLPALYGYWLILNFLDRQAESQPFMKQKLLFIAPLGILILLETILDISFFFSNPPRQVSCCTSLFDVPTDNIPSVVSQSTWIWLIIFYILILFILGEILHFFIGQKRSLSSGNKWWFGNKTLMLFETLVTTFAFIVFILALHTKISPLFLGLPFHHCVFCLGQEVWDALLFFAMIFIGLTLFIIYFWVVCSKNYRNVNLILNKYMVKLLKWSGFMVAGELAVLSLHLALAL</sequence>
<keyword evidence="1" id="KW-1133">Transmembrane helix</keyword>
<reference evidence="2" key="1">
    <citation type="journal article" date="2011" name="Environ. Microbiol.">
        <title>Genomic insights into the metabolic potential of the polycyclic aromatic hydrocarbon degrading sulfate-reducing Deltaproteobacterium N47.</title>
        <authorList>
            <person name="Bergmann F."/>
            <person name="Selesi D."/>
            <person name="Weinmaier T."/>
            <person name="Tischler P."/>
            <person name="Rattei T."/>
            <person name="Meckenstock R.U."/>
        </authorList>
    </citation>
    <scope>NUCLEOTIDE SEQUENCE</scope>
</reference>
<organism evidence="2">
    <name type="scientific">uncultured Desulfobacterium sp</name>
    <dbReference type="NCBI Taxonomy" id="201089"/>
    <lineage>
        <taxon>Bacteria</taxon>
        <taxon>Pseudomonadati</taxon>
        <taxon>Thermodesulfobacteriota</taxon>
        <taxon>Desulfobacteria</taxon>
        <taxon>Desulfobacterales</taxon>
        <taxon>Desulfobacteriaceae</taxon>
        <taxon>Desulfobacterium</taxon>
        <taxon>environmental samples</taxon>
    </lineage>
</organism>